<dbReference type="AlphaFoldDB" id="S9QYI8"/>
<evidence type="ECO:0000313" key="5">
    <source>
        <dbReference type="EMBL" id="EPX84642.1"/>
    </source>
</evidence>
<dbReference type="STRING" id="1123069.ruthe_02002"/>
<feature type="domain" description="HTH lacI-type" evidence="4">
    <location>
        <begin position="4"/>
        <end position="57"/>
    </location>
</feature>
<evidence type="ECO:0000256" key="1">
    <source>
        <dbReference type="ARBA" id="ARBA00023015"/>
    </source>
</evidence>
<evidence type="ECO:0000259" key="4">
    <source>
        <dbReference type="PROSITE" id="PS50932"/>
    </source>
</evidence>
<keyword evidence="2" id="KW-0238">DNA-binding</keyword>
<evidence type="ECO:0000256" key="2">
    <source>
        <dbReference type="ARBA" id="ARBA00023125"/>
    </source>
</evidence>
<dbReference type="InterPro" id="IPR028082">
    <property type="entry name" value="Peripla_BP_I"/>
</dbReference>
<keyword evidence="6" id="KW-1185">Reference proteome</keyword>
<dbReference type="CDD" id="cd01392">
    <property type="entry name" value="HTH_LacI"/>
    <property type="match status" value="1"/>
</dbReference>
<dbReference type="SUPFAM" id="SSF47413">
    <property type="entry name" value="lambda repressor-like DNA-binding domains"/>
    <property type="match status" value="1"/>
</dbReference>
<dbReference type="PROSITE" id="PS50932">
    <property type="entry name" value="HTH_LACI_2"/>
    <property type="match status" value="1"/>
</dbReference>
<dbReference type="SMART" id="SM00354">
    <property type="entry name" value="HTH_LACI"/>
    <property type="match status" value="1"/>
</dbReference>
<dbReference type="InterPro" id="IPR010982">
    <property type="entry name" value="Lambda_DNA-bd_dom_sf"/>
</dbReference>
<dbReference type="HOGENOM" id="CLU_1474153_0_0_5"/>
<reference evidence="5 6" key="1">
    <citation type="journal article" date="2013" name="Stand. Genomic Sci.">
        <title>Genome sequence of the reddish-pigmented Rubellimicrobium thermophilum type strain (DSM 16684(T)), a member of the Roseobacter clade.</title>
        <authorList>
            <person name="Fiebig A."/>
            <person name="Riedel T."/>
            <person name="Gronow S."/>
            <person name="Petersen J."/>
            <person name="Klenk H.P."/>
            <person name="Goker M."/>
        </authorList>
    </citation>
    <scope>NUCLEOTIDE SEQUENCE [LARGE SCALE GENOMIC DNA]</scope>
    <source>
        <strain evidence="5 6">DSM 16684</strain>
    </source>
</reference>
<name>S9QYI8_9RHOB</name>
<proteinExistence type="predicted"/>
<gene>
    <name evidence="5" type="ORF">ruthe_02002</name>
</gene>
<dbReference type="PANTHER" id="PTHR30146:SF152">
    <property type="entry name" value="TRANSCRIPTIONAL REGULATORY PROTEIN"/>
    <property type="match status" value="1"/>
</dbReference>
<dbReference type="SUPFAM" id="SSF53822">
    <property type="entry name" value="Periplasmic binding protein-like I"/>
    <property type="match status" value="1"/>
</dbReference>
<dbReference type="InterPro" id="IPR000843">
    <property type="entry name" value="HTH_LacI"/>
</dbReference>
<dbReference type="GO" id="GO:0003700">
    <property type="term" value="F:DNA-binding transcription factor activity"/>
    <property type="evidence" value="ECO:0007669"/>
    <property type="project" value="TreeGrafter"/>
</dbReference>
<dbReference type="RefSeq" id="WP_021098087.1">
    <property type="nucleotide sequence ID" value="NZ_KE557321.1"/>
</dbReference>
<dbReference type="PRINTS" id="PR00036">
    <property type="entry name" value="HTHLACI"/>
</dbReference>
<sequence length="183" mass="19844">MAKPTIRDIARLAGVGTATVERVLNARGGVRPETVERVLAAARALDVPRRLPEAHRGIVRIDLLLVRPDSPFFSRLAQAFERIVAVLDPAISVHRSFLPEGNPALIARRILEPPHRRSGLILAVPDPPPVREALSRVLAEGLPVVQVVSQAPVQGAAYVGIDNQAAGRRRPCSWPACRQGRGR</sequence>
<dbReference type="Proteomes" id="UP000015346">
    <property type="component" value="Unassembled WGS sequence"/>
</dbReference>
<dbReference type="Gene3D" id="1.10.260.40">
    <property type="entry name" value="lambda repressor-like DNA-binding domains"/>
    <property type="match status" value="1"/>
</dbReference>
<evidence type="ECO:0000256" key="3">
    <source>
        <dbReference type="ARBA" id="ARBA00023163"/>
    </source>
</evidence>
<evidence type="ECO:0000313" key="6">
    <source>
        <dbReference type="Proteomes" id="UP000015346"/>
    </source>
</evidence>
<keyword evidence="3" id="KW-0804">Transcription</keyword>
<protein>
    <submittedName>
        <fullName evidence="5">Transcriptional regulator</fullName>
    </submittedName>
</protein>
<dbReference type="Gene3D" id="3.40.50.2300">
    <property type="match status" value="1"/>
</dbReference>
<organism evidence="5 6">
    <name type="scientific">Rubellimicrobium thermophilum DSM 16684</name>
    <dbReference type="NCBI Taxonomy" id="1123069"/>
    <lineage>
        <taxon>Bacteria</taxon>
        <taxon>Pseudomonadati</taxon>
        <taxon>Pseudomonadota</taxon>
        <taxon>Alphaproteobacteria</taxon>
        <taxon>Rhodobacterales</taxon>
        <taxon>Roseobacteraceae</taxon>
        <taxon>Rubellimicrobium</taxon>
    </lineage>
</organism>
<dbReference type="Pfam" id="PF00356">
    <property type="entry name" value="LacI"/>
    <property type="match status" value="1"/>
</dbReference>
<comment type="caution">
    <text evidence="5">The sequence shown here is derived from an EMBL/GenBank/DDBJ whole genome shotgun (WGS) entry which is preliminary data.</text>
</comment>
<keyword evidence="1" id="KW-0805">Transcription regulation</keyword>
<dbReference type="EMBL" id="AOLV01000020">
    <property type="protein sequence ID" value="EPX84642.1"/>
    <property type="molecule type" value="Genomic_DNA"/>
</dbReference>
<accession>S9QYI8</accession>
<dbReference type="PANTHER" id="PTHR30146">
    <property type="entry name" value="LACI-RELATED TRANSCRIPTIONAL REPRESSOR"/>
    <property type="match status" value="1"/>
</dbReference>
<dbReference type="GO" id="GO:0000976">
    <property type="term" value="F:transcription cis-regulatory region binding"/>
    <property type="evidence" value="ECO:0007669"/>
    <property type="project" value="TreeGrafter"/>
</dbReference>
<dbReference type="PROSITE" id="PS00356">
    <property type="entry name" value="HTH_LACI_1"/>
    <property type="match status" value="1"/>
</dbReference>